<evidence type="ECO:0000313" key="2">
    <source>
        <dbReference type="Proteomes" id="UP000261905"/>
    </source>
</evidence>
<evidence type="ECO:0000313" key="1">
    <source>
        <dbReference type="EMBL" id="REK76316.1"/>
    </source>
</evidence>
<sequence length="68" mass="8194">MSNNELEVKNIILNLLFCYSTKENNVPSVFELMSVEQALPYIKEEVDDGTYNSYVDWVQRYKKRYYEE</sequence>
<name>A0A371PJD0_9BACL</name>
<comment type="caution">
    <text evidence="1">The sequence shown here is derived from an EMBL/GenBank/DDBJ whole genome shotgun (WGS) entry which is preliminary data.</text>
</comment>
<keyword evidence="2" id="KW-1185">Reference proteome</keyword>
<accession>A0A371PJD0</accession>
<gene>
    <name evidence="1" type="ORF">DX130_04520</name>
</gene>
<dbReference type="Proteomes" id="UP000261905">
    <property type="component" value="Unassembled WGS sequence"/>
</dbReference>
<organism evidence="1 2">
    <name type="scientific">Paenibacillus paeoniae</name>
    <dbReference type="NCBI Taxonomy" id="2292705"/>
    <lineage>
        <taxon>Bacteria</taxon>
        <taxon>Bacillati</taxon>
        <taxon>Bacillota</taxon>
        <taxon>Bacilli</taxon>
        <taxon>Bacillales</taxon>
        <taxon>Paenibacillaceae</taxon>
        <taxon>Paenibacillus</taxon>
    </lineage>
</organism>
<dbReference type="EMBL" id="QUBQ01000001">
    <property type="protein sequence ID" value="REK76316.1"/>
    <property type="molecule type" value="Genomic_DNA"/>
</dbReference>
<reference evidence="1 2" key="1">
    <citation type="submission" date="2018-08" db="EMBL/GenBank/DDBJ databases">
        <title>Paenibacillus sp. M4BSY-1, whole genome shotgun sequence.</title>
        <authorList>
            <person name="Tuo L."/>
        </authorList>
    </citation>
    <scope>NUCLEOTIDE SEQUENCE [LARGE SCALE GENOMIC DNA]</scope>
    <source>
        <strain evidence="1 2">M4BSY-1</strain>
    </source>
</reference>
<proteinExistence type="predicted"/>
<protein>
    <submittedName>
        <fullName evidence="1">Uncharacterized protein</fullName>
    </submittedName>
</protein>
<dbReference type="AlphaFoldDB" id="A0A371PJD0"/>
<dbReference type="OrthoDB" id="9905034at2"/>
<dbReference type="RefSeq" id="WP_116043183.1">
    <property type="nucleotide sequence ID" value="NZ_QUBQ01000001.1"/>
</dbReference>